<protein>
    <recommendedName>
        <fullName evidence="1">PAC domain-containing protein</fullName>
    </recommendedName>
</protein>
<dbReference type="AlphaFoldDB" id="X1HL04"/>
<dbReference type="Gene3D" id="3.30.450.20">
    <property type="entry name" value="PAS domain"/>
    <property type="match status" value="1"/>
</dbReference>
<dbReference type="InterPro" id="IPR000700">
    <property type="entry name" value="PAS-assoc_C"/>
</dbReference>
<evidence type="ECO:0000259" key="1">
    <source>
        <dbReference type="PROSITE" id="PS50113"/>
    </source>
</evidence>
<comment type="caution">
    <text evidence="2">The sequence shown here is derived from an EMBL/GenBank/DDBJ whole genome shotgun (WGS) entry which is preliminary data.</text>
</comment>
<dbReference type="EMBL" id="BARU01015703">
    <property type="protein sequence ID" value="GAH54504.1"/>
    <property type="molecule type" value="Genomic_DNA"/>
</dbReference>
<feature type="non-terminal residue" evidence="2">
    <location>
        <position position="1"/>
    </location>
</feature>
<feature type="domain" description="PAC" evidence="1">
    <location>
        <begin position="16"/>
        <end position="69"/>
    </location>
</feature>
<evidence type="ECO:0000313" key="2">
    <source>
        <dbReference type="EMBL" id="GAH54504.1"/>
    </source>
</evidence>
<dbReference type="InterPro" id="IPR035965">
    <property type="entry name" value="PAS-like_dom_sf"/>
</dbReference>
<name>X1HL04_9ZZZZ</name>
<proteinExistence type="predicted"/>
<gene>
    <name evidence="2" type="ORF">S03H2_26787</name>
</gene>
<organism evidence="2">
    <name type="scientific">marine sediment metagenome</name>
    <dbReference type="NCBI Taxonomy" id="412755"/>
    <lineage>
        <taxon>unclassified sequences</taxon>
        <taxon>metagenomes</taxon>
        <taxon>ecological metagenomes</taxon>
    </lineage>
</organism>
<feature type="non-terminal residue" evidence="2">
    <location>
        <position position="82"/>
    </location>
</feature>
<sequence length="82" mass="9348">ESLSKIKCTLDGKYWNSVEIPILCKNGDIRIVFWNSANVYAEDGATVIATIAQNIDITDRKRAEEKIKESLKEKEVLLKEIH</sequence>
<dbReference type="PROSITE" id="PS50113">
    <property type="entry name" value="PAC"/>
    <property type="match status" value="1"/>
</dbReference>
<accession>X1HL04</accession>
<dbReference type="SUPFAM" id="SSF55785">
    <property type="entry name" value="PYP-like sensor domain (PAS domain)"/>
    <property type="match status" value="1"/>
</dbReference>
<reference evidence="2" key="1">
    <citation type="journal article" date="2014" name="Front. Microbiol.">
        <title>High frequency of phylogenetically diverse reductive dehalogenase-homologous genes in deep subseafloor sedimentary metagenomes.</title>
        <authorList>
            <person name="Kawai M."/>
            <person name="Futagami T."/>
            <person name="Toyoda A."/>
            <person name="Takaki Y."/>
            <person name="Nishi S."/>
            <person name="Hori S."/>
            <person name="Arai W."/>
            <person name="Tsubouchi T."/>
            <person name="Morono Y."/>
            <person name="Uchiyama I."/>
            <person name="Ito T."/>
            <person name="Fujiyama A."/>
            <person name="Inagaki F."/>
            <person name="Takami H."/>
        </authorList>
    </citation>
    <scope>NUCLEOTIDE SEQUENCE</scope>
    <source>
        <strain evidence="2">Expedition CK06-06</strain>
    </source>
</reference>